<dbReference type="EMBL" id="BAAANY010000038">
    <property type="protein sequence ID" value="GAA1713112.1"/>
    <property type="molecule type" value="Genomic_DNA"/>
</dbReference>
<feature type="chain" id="PRO_5046375195" evidence="1">
    <location>
        <begin position="33"/>
        <end position="133"/>
    </location>
</feature>
<accession>A0ABP4UW38</accession>
<evidence type="ECO:0000256" key="1">
    <source>
        <dbReference type="SAM" id="SignalP"/>
    </source>
</evidence>
<dbReference type="RefSeq" id="WP_344314664.1">
    <property type="nucleotide sequence ID" value="NZ_BAAANY010000038.1"/>
</dbReference>
<reference evidence="3" key="1">
    <citation type="journal article" date="2019" name="Int. J. Syst. Evol. Microbiol.">
        <title>The Global Catalogue of Microorganisms (GCM) 10K type strain sequencing project: providing services to taxonomists for standard genome sequencing and annotation.</title>
        <authorList>
            <consortium name="The Broad Institute Genomics Platform"/>
            <consortium name="The Broad Institute Genome Sequencing Center for Infectious Disease"/>
            <person name="Wu L."/>
            <person name="Ma J."/>
        </authorList>
    </citation>
    <scope>NUCLEOTIDE SEQUENCE [LARGE SCALE GENOMIC DNA]</scope>
    <source>
        <strain evidence="3">JCM 14718</strain>
    </source>
</reference>
<keyword evidence="3" id="KW-1185">Reference proteome</keyword>
<evidence type="ECO:0000313" key="2">
    <source>
        <dbReference type="EMBL" id="GAA1713112.1"/>
    </source>
</evidence>
<gene>
    <name evidence="2" type="ORF">GCM10009765_72760</name>
</gene>
<organism evidence="2 3">
    <name type="scientific">Fodinicola feengrottensis</name>
    <dbReference type="NCBI Taxonomy" id="435914"/>
    <lineage>
        <taxon>Bacteria</taxon>
        <taxon>Bacillati</taxon>
        <taxon>Actinomycetota</taxon>
        <taxon>Actinomycetes</taxon>
        <taxon>Mycobacteriales</taxon>
        <taxon>Fodinicola</taxon>
    </lineage>
</organism>
<protein>
    <submittedName>
        <fullName evidence="2">Uncharacterized protein</fullName>
    </submittedName>
</protein>
<comment type="caution">
    <text evidence="2">The sequence shown here is derived from an EMBL/GenBank/DDBJ whole genome shotgun (WGS) entry which is preliminary data.</text>
</comment>
<proteinExistence type="predicted"/>
<sequence>MRTRVFRSTARAAVAATIVGFALLLAPAASVAAPINASQVATKDVSPNIYEAPCDQVSVTFQVLSGGSKCYALAGSIGTDFVSYRMYGGAFYGYFSVNTPNGCYVINFAPDQQVDIPDGYGVVTSVVITRGDW</sequence>
<feature type="signal peptide" evidence="1">
    <location>
        <begin position="1"/>
        <end position="32"/>
    </location>
</feature>
<dbReference type="Proteomes" id="UP001500618">
    <property type="component" value="Unassembled WGS sequence"/>
</dbReference>
<evidence type="ECO:0000313" key="3">
    <source>
        <dbReference type="Proteomes" id="UP001500618"/>
    </source>
</evidence>
<name>A0ABP4UW38_9ACTN</name>
<keyword evidence="1" id="KW-0732">Signal</keyword>